<proteinExistence type="predicted"/>
<dbReference type="Proteomes" id="UP001177670">
    <property type="component" value="Unassembled WGS sequence"/>
</dbReference>
<evidence type="ECO:0000313" key="2">
    <source>
        <dbReference type="Proteomes" id="UP001177670"/>
    </source>
</evidence>
<protein>
    <submittedName>
        <fullName evidence="1">Uncharacterized protein</fullName>
    </submittedName>
</protein>
<sequence>MVISSDESTCYTPASMLPLPEERPCEVIDLDRPAEHRLGSKACCTPLNKRRNPRSTNVGNRSQGLAVLPPIAASKILSTVPTEEEDGTVVPPAVQQEEECSHEEVMETIAWKQCNDGPTGLQSTGLQSNLNHLARAQDLLTQIMTECNISLAETAEPYWISDCPD</sequence>
<comment type="caution">
    <text evidence="1">The sequence shown here is derived from an EMBL/GenBank/DDBJ whole genome shotgun (WGS) entry which is preliminary data.</text>
</comment>
<keyword evidence="2" id="KW-1185">Reference proteome</keyword>
<dbReference type="AlphaFoldDB" id="A0AA40KL39"/>
<reference evidence="1" key="1">
    <citation type="submission" date="2021-10" db="EMBL/GenBank/DDBJ databases">
        <title>Melipona bicolor Genome sequencing and assembly.</title>
        <authorList>
            <person name="Araujo N.S."/>
            <person name="Arias M.C."/>
        </authorList>
    </citation>
    <scope>NUCLEOTIDE SEQUENCE</scope>
    <source>
        <strain evidence="1">USP_2M_L1-L4_2017</strain>
        <tissue evidence="1">Whole body</tissue>
    </source>
</reference>
<accession>A0AA40KL39</accession>
<evidence type="ECO:0000313" key="1">
    <source>
        <dbReference type="EMBL" id="KAK1124412.1"/>
    </source>
</evidence>
<gene>
    <name evidence="1" type="ORF">K0M31_006772</name>
</gene>
<name>A0AA40KL39_9HYME</name>
<organism evidence="1 2">
    <name type="scientific">Melipona bicolor</name>
    <dbReference type="NCBI Taxonomy" id="60889"/>
    <lineage>
        <taxon>Eukaryota</taxon>
        <taxon>Metazoa</taxon>
        <taxon>Ecdysozoa</taxon>
        <taxon>Arthropoda</taxon>
        <taxon>Hexapoda</taxon>
        <taxon>Insecta</taxon>
        <taxon>Pterygota</taxon>
        <taxon>Neoptera</taxon>
        <taxon>Endopterygota</taxon>
        <taxon>Hymenoptera</taxon>
        <taxon>Apocrita</taxon>
        <taxon>Aculeata</taxon>
        <taxon>Apoidea</taxon>
        <taxon>Anthophila</taxon>
        <taxon>Apidae</taxon>
        <taxon>Melipona</taxon>
    </lineage>
</organism>
<dbReference type="EMBL" id="JAHYIQ010000018">
    <property type="protein sequence ID" value="KAK1124412.1"/>
    <property type="molecule type" value="Genomic_DNA"/>
</dbReference>